<dbReference type="EMBL" id="CADCWF010000121">
    <property type="protein sequence ID" value="CAA9553247.1"/>
    <property type="molecule type" value="Genomic_DNA"/>
</dbReference>
<gene>
    <name evidence="2" type="ORF">AVDCRST_MAG59-1944</name>
</gene>
<feature type="region of interest" description="Disordered" evidence="1">
    <location>
        <begin position="56"/>
        <end position="172"/>
    </location>
</feature>
<proteinExistence type="predicted"/>
<evidence type="ECO:0000256" key="1">
    <source>
        <dbReference type="SAM" id="MobiDB-lite"/>
    </source>
</evidence>
<organism evidence="2">
    <name type="scientific">uncultured Thermomicrobiales bacterium</name>
    <dbReference type="NCBI Taxonomy" id="1645740"/>
    <lineage>
        <taxon>Bacteria</taxon>
        <taxon>Pseudomonadati</taxon>
        <taxon>Thermomicrobiota</taxon>
        <taxon>Thermomicrobia</taxon>
        <taxon>Thermomicrobiales</taxon>
        <taxon>environmental samples</taxon>
    </lineage>
</organism>
<name>A0A6J4UPJ5_9BACT</name>
<protein>
    <submittedName>
        <fullName evidence="2">Uncharacterized protein</fullName>
    </submittedName>
</protein>
<reference evidence="2" key="1">
    <citation type="submission" date="2020-02" db="EMBL/GenBank/DDBJ databases">
        <authorList>
            <person name="Meier V. D."/>
        </authorList>
    </citation>
    <scope>NUCLEOTIDE SEQUENCE</scope>
    <source>
        <strain evidence="2">AVDCRST_MAG59</strain>
    </source>
</reference>
<dbReference type="AlphaFoldDB" id="A0A6J4UPJ5"/>
<evidence type="ECO:0000313" key="2">
    <source>
        <dbReference type="EMBL" id="CAA9553247.1"/>
    </source>
</evidence>
<feature type="compositionally biased region" description="Basic residues" evidence="1">
    <location>
        <begin position="141"/>
        <end position="151"/>
    </location>
</feature>
<accession>A0A6J4UPJ5</accession>
<sequence>MSRPVASRSRCRHDLRRHKVVVRRCPESTTPPPSVHDLRSPAWTVARLRSVPIASFLPYPRPDRPSSLGGEIDPRRGQGGPFPQRARGLKPCRGGSDDRDATGHPLPARAPPRPLARRRRPLGGALLDPPPRPLPGARPLRPLRGHPRRRPVPGGDTGRGDDRPGLDRHQQR</sequence>
<feature type="compositionally biased region" description="Basic and acidic residues" evidence="1">
    <location>
        <begin position="158"/>
        <end position="172"/>
    </location>
</feature>